<dbReference type="InterPro" id="IPR027417">
    <property type="entry name" value="P-loop_NTPase"/>
</dbReference>
<sequence length="738" mass="85024">MRNWRFAFLVNADLNEEQTLAVQTVEGPVLILAGAGSGKTRVITYRIAKLVKEHSVFPNRILAVTFTNKAAQEMRERCQSLLEIKKGDSEPFIRTFHSLCLYILRREGKSVGLGSNFTVYDSDMQESLIKEILKKKDLDIKEFKPSHLSNAFSHAKDAFLTAEEYSRKNQDDGYTRTISDVFLEYEREKLKRNAADFGDLILLTVILFRDYPMVLERYQTYWQYIMVDEYQDTNKIQYHLVQLLASKTKNLCVVGDDDQSIYSWRGADITNILNFSKDYPEALIVKLEENYRSTKTIINAAASVIANNTVRTKKTLRTNNPAGEKIKVTLYQNETEESNGILQKIKRYKKPTTRYSEHAIFYRTNSQSRYFEETFRKNAIPYKIFGGFRFFDRKEVKDLIAYLSIIINPLDSTSLLRIINSPPRGIGETTVERLISYSVQEGISLYECLSKKIPEIKKGTAQKLKDLSTLFEDLMSDHEKQEPASDIAYELIERSGYREYLENEDTEEAFSRLENLNEFVNALKEYEENSENPSLEEYLGNISLITSEDNTKDLADYVILMTVHNAKGLEFKHVYLAGMEEGTFPHFLASDTKEGVEEERRLCYVAITRAREHLEISLSRYTRKFGEVEARIPSRFLEEIPKEHLSGDWFESSYGVRKPSHSPEASRISSKEEKNESIHSQKNTGTYKVGMKVRHKVYGEGKIKSVSGSGDNQKVEVVFGSHVEKKFLLAYTPLEIIL</sequence>
<dbReference type="Gene3D" id="1.10.10.160">
    <property type="match status" value="1"/>
</dbReference>
<feature type="domain" description="UvrD-like helicase C-terminal" evidence="15">
    <location>
        <begin position="295"/>
        <end position="568"/>
    </location>
</feature>
<comment type="similarity">
    <text evidence="1">Belongs to the helicase family. UvrD subfamily.</text>
</comment>
<dbReference type="EC" id="5.6.2.4" evidence="9"/>
<evidence type="ECO:0000256" key="13">
    <source>
        <dbReference type="SAM" id="MobiDB-lite"/>
    </source>
</evidence>
<dbReference type="OrthoDB" id="9810135at2"/>
<evidence type="ECO:0000256" key="7">
    <source>
        <dbReference type="ARBA" id="ARBA00023235"/>
    </source>
</evidence>
<dbReference type="Proteomes" id="UP000298264">
    <property type="component" value="Unassembled WGS sequence"/>
</dbReference>
<evidence type="ECO:0000313" key="17">
    <source>
        <dbReference type="Proteomes" id="UP000298264"/>
    </source>
</evidence>
<evidence type="ECO:0000313" key="16">
    <source>
        <dbReference type="EMBL" id="TGN08234.1"/>
    </source>
</evidence>
<keyword evidence="6" id="KW-0238">DNA-binding</keyword>
<dbReference type="GO" id="GO:0005524">
    <property type="term" value="F:ATP binding"/>
    <property type="evidence" value="ECO:0007669"/>
    <property type="project" value="UniProtKB-UniRule"/>
</dbReference>
<feature type="compositionally biased region" description="Basic and acidic residues" evidence="13">
    <location>
        <begin position="669"/>
        <end position="679"/>
    </location>
</feature>
<dbReference type="Pfam" id="PF00580">
    <property type="entry name" value="UvrD-helicase"/>
    <property type="match status" value="1"/>
</dbReference>
<comment type="catalytic activity">
    <reaction evidence="8">
        <text>Couples ATP hydrolysis with the unwinding of duplex DNA by translocating in the 3'-5' direction.</text>
        <dbReference type="EC" id="5.6.2.4"/>
    </reaction>
</comment>
<evidence type="ECO:0000256" key="4">
    <source>
        <dbReference type="ARBA" id="ARBA00022806"/>
    </source>
</evidence>
<dbReference type="Gene3D" id="1.10.486.10">
    <property type="entry name" value="PCRA, domain 4"/>
    <property type="match status" value="1"/>
</dbReference>
<dbReference type="InterPro" id="IPR014017">
    <property type="entry name" value="DNA_helicase_UvrD-like_C"/>
</dbReference>
<feature type="region of interest" description="Disordered" evidence="13">
    <location>
        <begin position="655"/>
        <end position="685"/>
    </location>
</feature>
<keyword evidence="4 12" id="KW-0347">Helicase</keyword>
<dbReference type="CDD" id="cd17932">
    <property type="entry name" value="DEXQc_UvrD"/>
    <property type="match status" value="1"/>
</dbReference>
<dbReference type="InterPro" id="IPR014016">
    <property type="entry name" value="UvrD-like_ATP-bd"/>
</dbReference>
<dbReference type="GO" id="GO:0005829">
    <property type="term" value="C:cytosol"/>
    <property type="evidence" value="ECO:0007669"/>
    <property type="project" value="TreeGrafter"/>
</dbReference>
<dbReference type="PANTHER" id="PTHR11070">
    <property type="entry name" value="UVRD / RECB / PCRA DNA HELICASE FAMILY MEMBER"/>
    <property type="match status" value="1"/>
</dbReference>
<protein>
    <recommendedName>
        <fullName evidence="9">DNA 3'-5' helicase</fullName>
        <ecNumber evidence="9">5.6.2.4</ecNumber>
    </recommendedName>
    <alternativeName>
        <fullName evidence="10">DNA 3'-5' helicase II</fullName>
    </alternativeName>
</protein>
<dbReference type="GO" id="GO:0043138">
    <property type="term" value="F:3'-5' DNA helicase activity"/>
    <property type="evidence" value="ECO:0007669"/>
    <property type="project" value="UniProtKB-EC"/>
</dbReference>
<dbReference type="Gene3D" id="3.40.50.300">
    <property type="entry name" value="P-loop containing nucleotide triphosphate hydrolases"/>
    <property type="match status" value="2"/>
</dbReference>
<evidence type="ECO:0000256" key="6">
    <source>
        <dbReference type="ARBA" id="ARBA00023125"/>
    </source>
</evidence>
<evidence type="ECO:0000256" key="12">
    <source>
        <dbReference type="PROSITE-ProRule" id="PRU00560"/>
    </source>
</evidence>
<dbReference type="PROSITE" id="PS51198">
    <property type="entry name" value="UVRD_HELICASE_ATP_BIND"/>
    <property type="match status" value="1"/>
</dbReference>
<evidence type="ECO:0000256" key="9">
    <source>
        <dbReference type="ARBA" id="ARBA00034808"/>
    </source>
</evidence>
<keyword evidence="7" id="KW-0413">Isomerase</keyword>
<keyword evidence="3 12" id="KW-0378">Hydrolase</keyword>
<dbReference type="GO" id="GO:0016887">
    <property type="term" value="F:ATP hydrolysis activity"/>
    <property type="evidence" value="ECO:0007669"/>
    <property type="project" value="RHEA"/>
</dbReference>
<feature type="domain" description="UvrD-like helicase ATP-binding" evidence="14">
    <location>
        <begin position="12"/>
        <end position="294"/>
    </location>
</feature>
<evidence type="ECO:0000256" key="8">
    <source>
        <dbReference type="ARBA" id="ARBA00034617"/>
    </source>
</evidence>
<dbReference type="InterPro" id="IPR013986">
    <property type="entry name" value="DExx_box_DNA_helicase_dom_sf"/>
</dbReference>
<dbReference type="GO" id="GO:0000725">
    <property type="term" value="P:recombinational repair"/>
    <property type="evidence" value="ECO:0007669"/>
    <property type="project" value="TreeGrafter"/>
</dbReference>
<comment type="catalytic activity">
    <reaction evidence="11">
        <text>ATP + H2O = ADP + phosphate + H(+)</text>
        <dbReference type="Rhea" id="RHEA:13065"/>
        <dbReference type="ChEBI" id="CHEBI:15377"/>
        <dbReference type="ChEBI" id="CHEBI:15378"/>
        <dbReference type="ChEBI" id="CHEBI:30616"/>
        <dbReference type="ChEBI" id="CHEBI:43474"/>
        <dbReference type="ChEBI" id="CHEBI:456216"/>
        <dbReference type="EC" id="5.6.2.4"/>
    </reaction>
</comment>
<evidence type="ECO:0000256" key="5">
    <source>
        <dbReference type="ARBA" id="ARBA00022840"/>
    </source>
</evidence>
<keyword evidence="5 12" id="KW-0067">ATP-binding</keyword>
<dbReference type="GO" id="GO:0033202">
    <property type="term" value="C:DNA helicase complex"/>
    <property type="evidence" value="ECO:0007669"/>
    <property type="project" value="TreeGrafter"/>
</dbReference>
<dbReference type="Pfam" id="PF13361">
    <property type="entry name" value="UvrD_C"/>
    <property type="match status" value="1"/>
</dbReference>
<accession>A0A4R9LMN3</accession>
<dbReference type="AlphaFoldDB" id="A0A4R9LMN3"/>
<dbReference type="EMBL" id="RQHV01000061">
    <property type="protein sequence ID" value="TGN08234.1"/>
    <property type="molecule type" value="Genomic_DNA"/>
</dbReference>
<proteinExistence type="inferred from homology"/>
<evidence type="ECO:0000256" key="2">
    <source>
        <dbReference type="ARBA" id="ARBA00022741"/>
    </source>
</evidence>
<dbReference type="Pfam" id="PF21196">
    <property type="entry name" value="PcrA_UvrD_tudor"/>
    <property type="match status" value="1"/>
</dbReference>
<evidence type="ECO:0000256" key="1">
    <source>
        <dbReference type="ARBA" id="ARBA00009922"/>
    </source>
</evidence>
<name>A0A4R9LMN3_9LEPT</name>
<evidence type="ECO:0000256" key="3">
    <source>
        <dbReference type="ARBA" id="ARBA00022801"/>
    </source>
</evidence>
<reference evidence="16" key="1">
    <citation type="journal article" date="2019" name="PLoS Negl. Trop. Dis.">
        <title>Revisiting the worldwide diversity of Leptospira species in the environment.</title>
        <authorList>
            <person name="Vincent A.T."/>
            <person name="Schiettekatte O."/>
            <person name="Bourhy P."/>
            <person name="Veyrier F.J."/>
            <person name="Picardeau M."/>
        </authorList>
    </citation>
    <scope>NUCLEOTIDE SEQUENCE [LARGE SCALE GENOMIC DNA]</scope>
    <source>
        <strain evidence="16">201400974</strain>
    </source>
</reference>
<dbReference type="GO" id="GO:0003677">
    <property type="term" value="F:DNA binding"/>
    <property type="evidence" value="ECO:0007669"/>
    <property type="project" value="UniProtKB-KW"/>
</dbReference>
<evidence type="ECO:0000256" key="11">
    <source>
        <dbReference type="ARBA" id="ARBA00048988"/>
    </source>
</evidence>
<dbReference type="InterPro" id="IPR000212">
    <property type="entry name" value="DNA_helicase_UvrD/REP"/>
</dbReference>
<gene>
    <name evidence="16" type="ORF">EHS11_15050</name>
</gene>
<dbReference type="PANTHER" id="PTHR11070:SF2">
    <property type="entry name" value="ATP-DEPENDENT DNA HELICASE SRS2"/>
    <property type="match status" value="1"/>
</dbReference>
<evidence type="ECO:0000256" key="10">
    <source>
        <dbReference type="ARBA" id="ARBA00034923"/>
    </source>
</evidence>
<evidence type="ECO:0000259" key="14">
    <source>
        <dbReference type="PROSITE" id="PS51198"/>
    </source>
</evidence>
<comment type="caution">
    <text evidence="16">The sequence shown here is derived from an EMBL/GenBank/DDBJ whole genome shotgun (WGS) entry which is preliminary data.</text>
</comment>
<keyword evidence="17" id="KW-1185">Reference proteome</keyword>
<feature type="binding site" evidence="12">
    <location>
        <begin position="33"/>
        <end position="40"/>
    </location>
    <ligand>
        <name>ATP</name>
        <dbReference type="ChEBI" id="CHEBI:30616"/>
    </ligand>
</feature>
<evidence type="ECO:0000259" key="15">
    <source>
        <dbReference type="PROSITE" id="PS51217"/>
    </source>
</evidence>
<dbReference type="SUPFAM" id="SSF52540">
    <property type="entry name" value="P-loop containing nucleoside triphosphate hydrolases"/>
    <property type="match status" value="1"/>
</dbReference>
<dbReference type="PROSITE" id="PS51217">
    <property type="entry name" value="UVRD_HELICASE_CTER"/>
    <property type="match status" value="1"/>
</dbReference>
<dbReference type="FunFam" id="1.10.486.10:FF:000003">
    <property type="entry name" value="ATP-dependent DNA helicase"/>
    <property type="match status" value="1"/>
</dbReference>
<organism evidence="16 17">
    <name type="scientific">Leptospira ilyithenensis</name>
    <dbReference type="NCBI Taxonomy" id="2484901"/>
    <lineage>
        <taxon>Bacteria</taxon>
        <taxon>Pseudomonadati</taxon>
        <taxon>Spirochaetota</taxon>
        <taxon>Spirochaetia</taxon>
        <taxon>Leptospirales</taxon>
        <taxon>Leptospiraceae</taxon>
        <taxon>Leptospira</taxon>
    </lineage>
</organism>
<keyword evidence="2 12" id="KW-0547">Nucleotide-binding</keyword>